<feature type="compositionally biased region" description="Low complexity" evidence="1">
    <location>
        <begin position="168"/>
        <end position="177"/>
    </location>
</feature>
<feature type="compositionally biased region" description="Low complexity" evidence="1">
    <location>
        <begin position="311"/>
        <end position="321"/>
    </location>
</feature>
<organism evidence="2 3">
    <name type="scientific">Cladobotryum mycophilum</name>
    <dbReference type="NCBI Taxonomy" id="491253"/>
    <lineage>
        <taxon>Eukaryota</taxon>
        <taxon>Fungi</taxon>
        <taxon>Dikarya</taxon>
        <taxon>Ascomycota</taxon>
        <taxon>Pezizomycotina</taxon>
        <taxon>Sordariomycetes</taxon>
        <taxon>Hypocreomycetidae</taxon>
        <taxon>Hypocreales</taxon>
        <taxon>Hypocreaceae</taxon>
        <taxon>Cladobotryum</taxon>
    </lineage>
</organism>
<accession>A0ABR0T2R6</accession>
<dbReference type="Proteomes" id="UP001338125">
    <property type="component" value="Unassembled WGS sequence"/>
</dbReference>
<name>A0ABR0T2R6_9HYPO</name>
<feature type="compositionally biased region" description="Low complexity" evidence="1">
    <location>
        <begin position="1"/>
        <end position="11"/>
    </location>
</feature>
<proteinExistence type="predicted"/>
<keyword evidence="3" id="KW-1185">Reference proteome</keyword>
<protein>
    <submittedName>
        <fullName evidence="2">Uncharacterized protein</fullName>
    </submittedName>
</protein>
<dbReference type="EMBL" id="JAVFKD010000001">
    <property type="protein sequence ID" value="KAK5998712.1"/>
    <property type="molecule type" value="Genomic_DNA"/>
</dbReference>
<feature type="compositionally biased region" description="Basic and acidic residues" evidence="1">
    <location>
        <begin position="54"/>
        <end position="67"/>
    </location>
</feature>
<comment type="caution">
    <text evidence="2">The sequence shown here is derived from an EMBL/GenBank/DDBJ whole genome shotgun (WGS) entry which is preliminary data.</text>
</comment>
<reference evidence="2 3" key="1">
    <citation type="submission" date="2024-01" db="EMBL/GenBank/DDBJ databases">
        <title>Complete genome of Cladobotryum mycophilum ATHUM6906.</title>
        <authorList>
            <person name="Christinaki A.C."/>
            <person name="Myridakis A.I."/>
            <person name="Kouvelis V.N."/>
        </authorList>
    </citation>
    <scope>NUCLEOTIDE SEQUENCE [LARGE SCALE GENOMIC DNA]</scope>
    <source>
        <strain evidence="2 3">ATHUM6906</strain>
    </source>
</reference>
<evidence type="ECO:0000313" key="2">
    <source>
        <dbReference type="EMBL" id="KAK5998712.1"/>
    </source>
</evidence>
<feature type="compositionally biased region" description="Basic residues" evidence="1">
    <location>
        <begin position="387"/>
        <end position="402"/>
    </location>
</feature>
<gene>
    <name evidence="2" type="ORF">PT974_01094</name>
</gene>
<feature type="compositionally biased region" description="Low complexity" evidence="1">
    <location>
        <begin position="39"/>
        <end position="52"/>
    </location>
</feature>
<feature type="region of interest" description="Disordered" evidence="1">
    <location>
        <begin position="141"/>
        <end position="215"/>
    </location>
</feature>
<feature type="compositionally biased region" description="Polar residues" evidence="1">
    <location>
        <begin position="263"/>
        <end position="279"/>
    </location>
</feature>
<evidence type="ECO:0000256" key="1">
    <source>
        <dbReference type="SAM" id="MobiDB-lite"/>
    </source>
</evidence>
<feature type="compositionally biased region" description="Polar residues" evidence="1">
    <location>
        <begin position="403"/>
        <end position="413"/>
    </location>
</feature>
<evidence type="ECO:0000313" key="3">
    <source>
        <dbReference type="Proteomes" id="UP001338125"/>
    </source>
</evidence>
<feature type="compositionally biased region" description="Basic and acidic residues" evidence="1">
    <location>
        <begin position="13"/>
        <end position="32"/>
    </location>
</feature>
<feature type="region of interest" description="Disordered" evidence="1">
    <location>
        <begin position="1"/>
        <end position="80"/>
    </location>
</feature>
<sequence length="413" mass="45243">MSIFSRISRSRQQAKEHNAKVAAQQKKEDVKTPYKHVPTHAASDAIASAPPSWRDSDRSRIQEENRRRSAMAASGHHMNMPGIPRVGSNLSHVSFPTDVNVNTTVRVPRAYSYTGMSPYSSHNGSRDVVYSLPDVTTAHYATSSKGKEVSRQSYEAPRISPTYQKAESGSSSGSSSSQDDLEIRPARGPALRPAPVEPAHRLHPSRRISDSSIDRIAMANNARVSRDSRPPMSMRGFTSISTVANAPVPMRSPSPGAYAPSPMMSSRQEPGQIPTSNSYPVAEVTPATQDERTLDWLSQPGQSQERVATEPVPVVSSVNSSQTKERKRPKSTRFTELEPIDSYVETHTRNDSYTAKSSAPAPVANNRYVVNVFPEEESIPEPESKSKSKRFSRSSGKLKKSRWASSKATAVAV</sequence>
<feature type="region of interest" description="Disordered" evidence="1">
    <location>
        <begin position="301"/>
        <end position="413"/>
    </location>
</feature>
<feature type="region of interest" description="Disordered" evidence="1">
    <location>
        <begin position="245"/>
        <end position="280"/>
    </location>
</feature>